<dbReference type="eggNOG" id="KOG0153">
    <property type="taxonomic scope" value="Eukaryota"/>
</dbReference>
<dbReference type="PANTHER" id="PTHR14089:SF6">
    <property type="entry name" value="PRE-MRNA-SPLICING FACTOR RBM22"/>
    <property type="match status" value="1"/>
</dbReference>
<dbReference type="GO" id="GO:0017070">
    <property type="term" value="F:U6 snRNA binding"/>
    <property type="evidence" value="ECO:0007669"/>
    <property type="project" value="TreeGrafter"/>
</dbReference>
<evidence type="ECO:0000256" key="1">
    <source>
        <dbReference type="ARBA" id="ARBA00022884"/>
    </source>
</evidence>
<keyword evidence="6" id="KW-1185">Reference proteome</keyword>
<feature type="region of interest" description="Disordered" evidence="3">
    <location>
        <begin position="285"/>
        <end position="375"/>
    </location>
</feature>
<dbReference type="EMBL" id="KB932206">
    <property type="protein sequence ID" value="KCV69372.1"/>
    <property type="molecule type" value="Genomic_DNA"/>
</dbReference>
<accession>A0A058Z772</accession>
<dbReference type="GO" id="GO:0071007">
    <property type="term" value="C:U2-type catalytic step 2 spliceosome"/>
    <property type="evidence" value="ECO:0007669"/>
    <property type="project" value="TreeGrafter"/>
</dbReference>
<dbReference type="PANTHER" id="PTHR14089">
    <property type="entry name" value="PRE-MRNA-SPLICING FACTOR RBM22"/>
    <property type="match status" value="1"/>
</dbReference>
<evidence type="ECO:0000313" key="6">
    <source>
        <dbReference type="Proteomes" id="UP000030693"/>
    </source>
</evidence>
<reference evidence="5" key="1">
    <citation type="submission" date="2013-04" db="EMBL/GenBank/DDBJ databases">
        <title>The Genome Sequence of Fonticula alba ATCC 38817.</title>
        <authorList>
            <consortium name="The Broad Institute Genomics Platform"/>
            <person name="Russ C."/>
            <person name="Cuomo C."/>
            <person name="Burger G."/>
            <person name="Gray M.W."/>
            <person name="Holland P.W.H."/>
            <person name="King N."/>
            <person name="Lang F.B.F."/>
            <person name="Roger A.J."/>
            <person name="Ruiz-Trillo I."/>
            <person name="Brown M."/>
            <person name="Walker B."/>
            <person name="Young S."/>
            <person name="Zeng Q."/>
            <person name="Gargeya S."/>
            <person name="Fitzgerald M."/>
            <person name="Haas B."/>
            <person name="Abouelleil A."/>
            <person name="Allen A.W."/>
            <person name="Alvarado L."/>
            <person name="Arachchi H.M."/>
            <person name="Berlin A.M."/>
            <person name="Chapman S.B."/>
            <person name="Gainer-Dewar J."/>
            <person name="Goldberg J."/>
            <person name="Griggs A."/>
            <person name="Gujja S."/>
            <person name="Hansen M."/>
            <person name="Howarth C."/>
            <person name="Imamovic A."/>
            <person name="Ireland A."/>
            <person name="Larimer J."/>
            <person name="McCowan C."/>
            <person name="Murphy C."/>
            <person name="Pearson M."/>
            <person name="Poon T.W."/>
            <person name="Priest M."/>
            <person name="Roberts A."/>
            <person name="Saif S."/>
            <person name="Shea T."/>
            <person name="Sisk P."/>
            <person name="Sykes S."/>
            <person name="Wortman J."/>
            <person name="Nusbaum C."/>
            <person name="Birren B."/>
        </authorList>
    </citation>
    <scope>NUCLEOTIDE SEQUENCE [LARGE SCALE GENOMIC DNA]</scope>
    <source>
        <strain evidence="5">ATCC 38817</strain>
    </source>
</reference>
<dbReference type="OrthoDB" id="10259600at2759"/>
<dbReference type="SMART" id="SM00360">
    <property type="entry name" value="RRM"/>
    <property type="match status" value="1"/>
</dbReference>
<dbReference type="InterPro" id="IPR035979">
    <property type="entry name" value="RBD_domain_sf"/>
</dbReference>
<dbReference type="GO" id="GO:0036002">
    <property type="term" value="F:pre-mRNA binding"/>
    <property type="evidence" value="ECO:0007669"/>
    <property type="project" value="TreeGrafter"/>
</dbReference>
<dbReference type="PROSITE" id="PS50102">
    <property type="entry name" value="RRM"/>
    <property type="match status" value="1"/>
</dbReference>
<evidence type="ECO:0000259" key="4">
    <source>
        <dbReference type="PROSITE" id="PS50102"/>
    </source>
</evidence>
<evidence type="ECO:0000256" key="2">
    <source>
        <dbReference type="PROSITE-ProRule" id="PRU00176"/>
    </source>
</evidence>
<dbReference type="Gene3D" id="3.30.70.330">
    <property type="match status" value="1"/>
</dbReference>
<sequence>MPPKRDVHLQTGETAEFPITCSKCLGDNPYIRMTCESMGKQCKICDRPFTVFRWSGGDTGRYRRTEICQVCTREKNICQSCGLDLEFGLAPHIRDRALKMTESLPQNLINRQYHIQNLEAKLAGDESAQTDGGAEFFAERRAIKSDVVDHLTGKALALLEQADPVEGKVSEDVLSSLKTFDPRMRFQGLGGSTGRPTVGAEPPADPTFKRLFVSNVSDSVSNQAIIDALAPVTQVQRVVVSREKRCAFVECATRAGAEKAVGSFFRSGLTTASGERLRVSWARSAGGRPVAGNREHGSGAPPGSEANFDTVFRLAPPPGQQNGKRSALHLASTQADRHGSTLGGPQSTGKSTEGEPVLSGQTTVPGGRGTKRQRN</sequence>
<dbReference type="SUPFAM" id="SSF54928">
    <property type="entry name" value="RNA-binding domain, RBD"/>
    <property type="match status" value="1"/>
</dbReference>
<dbReference type="InterPro" id="IPR048995">
    <property type="entry name" value="STL11/RBM22-like_N"/>
</dbReference>
<proteinExistence type="predicted"/>
<dbReference type="AlphaFoldDB" id="A0A058Z772"/>
<dbReference type="OMA" id="DHEANRC"/>
<feature type="domain" description="RRM" evidence="4">
    <location>
        <begin position="209"/>
        <end position="284"/>
    </location>
</feature>
<keyword evidence="1 2" id="KW-0694">RNA-binding</keyword>
<name>A0A058Z772_FONAL</name>
<evidence type="ECO:0000313" key="5">
    <source>
        <dbReference type="EMBL" id="KCV69372.1"/>
    </source>
</evidence>
<dbReference type="Proteomes" id="UP000030693">
    <property type="component" value="Unassembled WGS sequence"/>
</dbReference>
<dbReference type="InterPro" id="IPR000504">
    <property type="entry name" value="RRM_dom"/>
</dbReference>
<dbReference type="InterPro" id="IPR012677">
    <property type="entry name" value="Nucleotide-bd_a/b_plait_sf"/>
</dbReference>
<dbReference type="RefSeq" id="XP_009495937.1">
    <property type="nucleotide sequence ID" value="XM_009497662.1"/>
</dbReference>
<gene>
    <name evidence="5" type="ORF">H696_03805</name>
</gene>
<dbReference type="Pfam" id="PF21369">
    <property type="entry name" value="STL11_N"/>
    <property type="match status" value="1"/>
</dbReference>
<evidence type="ECO:0000256" key="3">
    <source>
        <dbReference type="SAM" id="MobiDB-lite"/>
    </source>
</evidence>
<dbReference type="GO" id="GO:0071006">
    <property type="term" value="C:U2-type catalytic step 1 spliceosome"/>
    <property type="evidence" value="ECO:0007669"/>
    <property type="project" value="TreeGrafter"/>
</dbReference>
<organism evidence="5">
    <name type="scientific">Fonticula alba</name>
    <name type="common">Slime mold</name>
    <dbReference type="NCBI Taxonomy" id="691883"/>
    <lineage>
        <taxon>Eukaryota</taxon>
        <taxon>Rotosphaerida</taxon>
        <taxon>Fonticulaceae</taxon>
        <taxon>Fonticula</taxon>
    </lineage>
</organism>
<dbReference type="STRING" id="691883.A0A058Z772"/>
<dbReference type="GeneID" id="20528530"/>
<dbReference type="InterPro" id="IPR039171">
    <property type="entry name" value="Cwc2/Slt11"/>
</dbReference>
<protein>
    <recommendedName>
        <fullName evidence="4">RRM domain-containing protein</fullName>
    </recommendedName>
</protein>
<dbReference type="GO" id="GO:0000974">
    <property type="term" value="C:Prp19 complex"/>
    <property type="evidence" value="ECO:0007669"/>
    <property type="project" value="TreeGrafter"/>
</dbReference>